<dbReference type="EMBL" id="CP007493">
    <property type="protein sequence ID" value="AJB41161.1"/>
    <property type="molecule type" value="Genomic_DNA"/>
</dbReference>
<evidence type="ECO:0000313" key="1">
    <source>
        <dbReference type="EMBL" id="AJB41161.1"/>
    </source>
</evidence>
<dbReference type="KEGG" id="tcb:TCARB_0083"/>
<organism evidence="1 2">
    <name type="scientific">Thermofilum adornatum 1505</name>
    <dbReference type="NCBI Taxonomy" id="697581"/>
    <lineage>
        <taxon>Archaea</taxon>
        <taxon>Thermoproteota</taxon>
        <taxon>Thermoprotei</taxon>
        <taxon>Thermofilales</taxon>
        <taxon>Thermofilaceae</taxon>
        <taxon>Thermofilum</taxon>
    </lineage>
</organism>
<proteinExistence type="predicted"/>
<sequence>MDSEYLEEVIHVDSLEDIVKATIDQPSIGLVYALGDNFYTLDSLFSFTRKGRRVVLLASRPGLNRALKELLKDRYIVVKREMKAVTYRSILLYFNTTGRIRFSFSLHRLARFPAVVVAPNTSVKKTIMLMHENNSIAVGIRVRGKISKVLTIVDFLNYSLEKGYCNREILLDDTPVSRVRPIVIRDTRDLASNITDALKRYGAALIQGNEEFLIDESSLRKYLIARISGNML</sequence>
<dbReference type="SUPFAM" id="SSF54631">
    <property type="entry name" value="CBS-domain pair"/>
    <property type="match status" value="1"/>
</dbReference>
<gene>
    <name evidence="1" type="ORF">TCARB_0083</name>
</gene>
<evidence type="ECO:0000313" key="2">
    <source>
        <dbReference type="Proteomes" id="UP000266720"/>
    </source>
</evidence>
<dbReference type="STRING" id="697581.TCARB_0083"/>
<accession>A0A3G1A7C3</accession>
<dbReference type="AlphaFoldDB" id="A0A3G1A7C3"/>
<dbReference type="RefSeq" id="WP_020962672.1">
    <property type="nucleotide sequence ID" value="NZ_CP007493.1"/>
</dbReference>
<dbReference type="GeneID" id="16573664"/>
<name>A0A3G1A7C3_9CREN</name>
<reference evidence="2" key="1">
    <citation type="book" date="2010" name="EXTREMOPHILES" publisher="0:0-0">
        <title>Complete genome sequences of ten hyperthermophilic archaea reveal their metabolic capabilities and possible ecological roles.</title>
        <editorList>
            <person name="?"/>
        </editorList>
        <authorList>
            <person name="Ravin N.V."/>
            <person name="Mardanov A.V."/>
            <person name="Bonch-Osmolovskaya E.A."/>
            <person name="Skryabin K.G."/>
        </authorList>
    </citation>
    <scope>NUCLEOTIDE SEQUENCE [LARGE SCALE GENOMIC DNA]</scope>
    <source>
        <strain evidence="2">1505</strain>
    </source>
</reference>
<evidence type="ECO:0008006" key="3">
    <source>
        <dbReference type="Google" id="ProtNLM"/>
    </source>
</evidence>
<dbReference type="GeneID" id="25405547"/>
<protein>
    <recommendedName>
        <fullName evidence="3">CBS domain-containing protein</fullName>
    </recommendedName>
</protein>
<dbReference type="Proteomes" id="UP000266720">
    <property type="component" value="Chromosome"/>
</dbReference>
<dbReference type="InterPro" id="IPR046342">
    <property type="entry name" value="CBS_dom_sf"/>
</dbReference>